<dbReference type="SUPFAM" id="SSF53098">
    <property type="entry name" value="Ribonuclease H-like"/>
    <property type="match status" value="1"/>
</dbReference>
<reference evidence="4" key="1">
    <citation type="submission" date="2017-02" db="UniProtKB">
        <authorList>
            <consortium name="WormBaseParasite"/>
        </authorList>
    </citation>
    <scope>IDENTIFICATION</scope>
</reference>
<dbReference type="OrthoDB" id="8191639at2759"/>
<dbReference type="Pfam" id="PF00929">
    <property type="entry name" value="RNase_T"/>
    <property type="match status" value="1"/>
</dbReference>
<evidence type="ECO:0000313" key="2">
    <source>
        <dbReference type="EMBL" id="VDD85041.1"/>
    </source>
</evidence>
<dbReference type="GO" id="GO:0008408">
    <property type="term" value="F:3'-5' exonuclease activity"/>
    <property type="evidence" value="ECO:0007669"/>
    <property type="project" value="TreeGrafter"/>
</dbReference>
<dbReference type="SMART" id="SM00479">
    <property type="entry name" value="EXOIII"/>
    <property type="match status" value="1"/>
</dbReference>
<dbReference type="InterPro" id="IPR036397">
    <property type="entry name" value="RNaseH_sf"/>
</dbReference>
<dbReference type="EMBL" id="UXUI01000119">
    <property type="protein sequence ID" value="VDD85041.1"/>
    <property type="molecule type" value="Genomic_DNA"/>
</dbReference>
<gene>
    <name evidence="2" type="ORF">EVEC_LOCUS184</name>
</gene>
<dbReference type="InterPro" id="IPR012337">
    <property type="entry name" value="RNaseH-like_sf"/>
</dbReference>
<proteinExistence type="predicted"/>
<protein>
    <submittedName>
        <fullName evidence="4">Exonuclease domain-containing protein</fullName>
    </submittedName>
</protein>
<organism evidence="4">
    <name type="scientific">Enterobius vermicularis</name>
    <name type="common">Human pinworm</name>
    <dbReference type="NCBI Taxonomy" id="51028"/>
    <lineage>
        <taxon>Eukaryota</taxon>
        <taxon>Metazoa</taxon>
        <taxon>Ecdysozoa</taxon>
        <taxon>Nematoda</taxon>
        <taxon>Chromadorea</taxon>
        <taxon>Rhabditida</taxon>
        <taxon>Spirurina</taxon>
        <taxon>Oxyuridomorpha</taxon>
        <taxon>Oxyuroidea</taxon>
        <taxon>Oxyuridae</taxon>
        <taxon>Enterobius</taxon>
    </lineage>
</organism>
<keyword evidence="3" id="KW-1185">Reference proteome</keyword>
<sequence>MSNYIILDTETTGLDNTAEIVEISVINDQGEVLLDTLIKPTKPIPRDATAIHGITNEMVAEAPTYDQVHHELIALLEQHTCYIYNSSYDTRLIRQTAGLYGLQFDSSKCSFSCVMEDYSDRFNDGYWSKLIHAYHHAISVTKSEPITLKAHRALADCLMTLEVIKFMEQEEEQSDKEAL</sequence>
<feature type="domain" description="Exonuclease" evidence="1">
    <location>
        <begin position="3"/>
        <end position="173"/>
    </location>
</feature>
<evidence type="ECO:0000313" key="3">
    <source>
        <dbReference type="Proteomes" id="UP000274131"/>
    </source>
</evidence>
<dbReference type="Gene3D" id="3.30.420.10">
    <property type="entry name" value="Ribonuclease H-like superfamily/Ribonuclease H"/>
    <property type="match status" value="1"/>
</dbReference>
<dbReference type="GO" id="GO:0045004">
    <property type="term" value="P:DNA replication proofreading"/>
    <property type="evidence" value="ECO:0007669"/>
    <property type="project" value="TreeGrafter"/>
</dbReference>
<dbReference type="STRING" id="51028.A0A0N4USW9"/>
<dbReference type="GO" id="GO:0005829">
    <property type="term" value="C:cytosol"/>
    <property type="evidence" value="ECO:0007669"/>
    <property type="project" value="TreeGrafter"/>
</dbReference>
<dbReference type="AlphaFoldDB" id="A0A0N4USW9"/>
<dbReference type="Proteomes" id="UP000274131">
    <property type="component" value="Unassembled WGS sequence"/>
</dbReference>
<dbReference type="GO" id="GO:0003676">
    <property type="term" value="F:nucleic acid binding"/>
    <property type="evidence" value="ECO:0007669"/>
    <property type="project" value="InterPro"/>
</dbReference>
<name>A0A0N4USW9_ENTVE</name>
<evidence type="ECO:0000259" key="1">
    <source>
        <dbReference type="SMART" id="SM00479"/>
    </source>
</evidence>
<dbReference type="WBParaSite" id="EVEC_0000026001-mRNA-1">
    <property type="protein sequence ID" value="EVEC_0000026001-mRNA-1"/>
    <property type="gene ID" value="EVEC_0000026001"/>
</dbReference>
<dbReference type="InterPro" id="IPR013520">
    <property type="entry name" value="Ribonucl_H"/>
</dbReference>
<dbReference type="CDD" id="cd06127">
    <property type="entry name" value="DEDDh"/>
    <property type="match status" value="1"/>
</dbReference>
<evidence type="ECO:0000313" key="4">
    <source>
        <dbReference type="WBParaSite" id="EVEC_0000026001-mRNA-1"/>
    </source>
</evidence>
<reference evidence="2 3" key="2">
    <citation type="submission" date="2018-10" db="EMBL/GenBank/DDBJ databases">
        <authorList>
            <consortium name="Pathogen Informatics"/>
        </authorList>
    </citation>
    <scope>NUCLEOTIDE SEQUENCE [LARGE SCALE GENOMIC DNA]</scope>
</reference>
<dbReference type="PANTHER" id="PTHR30231:SF37">
    <property type="entry name" value="EXODEOXYRIBONUCLEASE 10"/>
    <property type="match status" value="1"/>
</dbReference>
<accession>A0A0N4USW9</accession>
<dbReference type="PANTHER" id="PTHR30231">
    <property type="entry name" value="DNA POLYMERASE III SUBUNIT EPSILON"/>
    <property type="match status" value="1"/>
</dbReference>